<dbReference type="AlphaFoldDB" id="A0AAU7JPY6"/>
<proteinExistence type="predicted"/>
<dbReference type="RefSeq" id="WP_406829574.1">
    <property type="nucleotide sequence ID" value="NZ_CP157483.1"/>
</dbReference>
<organism evidence="3">
    <name type="scientific">Pedococcus sp. KACC 23699</name>
    <dbReference type="NCBI Taxonomy" id="3149228"/>
    <lineage>
        <taxon>Bacteria</taxon>
        <taxon>Bacillati</taxon>
        <taxon>Actinomycetota</taxon>
        <taxon>Actinomycetes</taxon>
        <taxon>Micrococcales</taxon>
        <taxon>Intrasporangiaceae</taxon>
        <taxon>Pedococcus</taxon>
    </lineage>
</organism>
<dbReference type="GO" id="GO:0016788">
    <property type="term" value="F:hydrolase activity, acting on ester bonds"/>
    <property type="evidence" value="ECO:0007669"/>
    <property type="project" value="InterPro"/>
</dbReference>
<evidence type="ECO:0000259" key="2">
    <source>
        <dbReference type="Pfam" id="PF07819"/>
    </source>
</evidence>
<dbReference type="Pfam" id="PF07819">
    <property type="entry name" value="PGAP1"/>
    <property type="match status" value="1"/>
</dbReference>
<feature type="region of interest" description="Disordered" evidence="1">
    <location>
        <begin position="253"/>
        <end position="290"/>
    </location>
</feature>
<protein>
    <recommendedName>
        <fullName evidence="2">GPI inositol-deacylase PGAP1-like alpha/beta domain-containing protein</fullName>
    </recommendedName>
</protein>
<dbReference type="SUPFAM" id="SSF53474">
    <property type="entry name" value="alpha/beta-Hydrolases"/>
    <property type="match status" value="1"/>
</dbReference>
<dbReference type="Gene3D" id="3.40.50.1820">
    <property type="entry name" value="alpha/beta hydrolase"/>
    <property type="match status" value="1"/>
</dbReference>
<accession>A0AAU7JPY6</accession>
<evidence type="ECO:0000256" key="1">
    <source>
        <dbReference type="SAM" id="MobiDB-lite"/>
    </source>
</evidence>
<feature type="domain" description="GPI inositol-deacylase PGAP1-like alpha/beta" evidence="2">
    <location>
        <begin position="386"/>
        <end position="484"/>
    </location>
</feature>
<evidence type="ECO:0000313" key="3">
    <source>
        <dbReference type="EMBL" id="XBO42169.1"/>
    </source>
</evidence>
<sequence length="544" mass="54639">MTTGPGIEVRGGVGGTAVGFDELVVAAGQLVDGAAVLGEVVIGLAAATAQTSVSAPLSPVTALRAESELALAAQVVATEAAALAGVAGSVRAAAWAYREVEDEVVRTAALTQDVVMAVAGHAAPTLVVGVVVLDALGVDVGTLVDRAVWEVPELADLGGGAGGLVLGLRTNPVTAPFVSPPFVAAQNQVDSGASSRPGEVRVPPDPDQAAIRVLADSAAAGGLLRDTGSVQVAEVTEVTEVTEVAEVAQVGESAEVAQGGVPSAEDGTGAAKGPLPSADDGTGAPGAGLRAPAGLADLARDQATLPDDARVRVVEVRADHGSAWVVEISGTQVWDPRAGSNPFDLTTDVRSMAGESTLLAAGVQQALSAAQARAAATSPPGRDVRSEPVLLSGHSLGGIVAAGLASSAEFRSAHRVTHVVALGSPIGKVPVPDNVQVLAVEHRQDPVPRLEGRPNPDRAGWVTVTRDLDGATDRATDGATHTVDRARAAHRSDLYVETAAAVDASDDPSVAAWRAGSRAFFAGPGEASNVVVRDYRIARVVAEP</sequence>
<name>A0AAU7JPY6_9MICO</name>
<dbReference type="EMBL" id="CP157483">
    <property type="protein sequence ID" value="XBO42169.1"/>
    <property type="molecule type" value="Genomic_DNA"/>
</dbReference>
<dbReference type="InterPro" id="IPR012908">
    <property type="entry name" value="PGAP1-ab_dom-like"/>
</dbReference>
<gene>
    <name evidence="3" type="ORF">ABEG17_11265</name>
</gene>
<reference evidence="3" key="1">
    <citation type="submission" date="2024-05" db="EMBL/GenBank/DDBJ databases">
        <authorList>
            <person name="Kim S."/>
            <person name="Heo J."/>
            <person name="Choi H."/>
            <person name="Choi Y."/>
            <person name="Kwon S.-W."/>
            <person name="Kim Y."/>
        </authorList>
    </citation>
    <scope>NUCLEOTIDE SEQUENCE</scope>
    <source>
        <strain evidence="3">KACC 23699</strain>
    </source>
</reference>
<dbReference type="InterPro" id="IPR029058">
    <property type="entry name" value="AB_hydrolase_fold"/>
</dbReference>